<dbReference type="EMBL" id="QAOT01000016">
    <property type="protein sequence ID" value="PTR14534.1"/>
    <property type="molecule type" value="Genomic_DNA"/>
</dbReference>
<accession>A0A2T5JWI5</accession>
<protein>
    <submittedName>
        <fullName evidence="1">Uncharacterized protein</fullName>
    </submittedName>
</protein>
<sequence length="81" mass="8222">MRPALILAVMTALAGCEQFPEVDAARAGREDAPPPPLLPLDELLAQAGTPTVSPETEAALEARAAALRVRAAALQAAPAAP</sequence>
<dbReference type="AlphaFoldDB" id="A0A2T5JWI5"/>
<evidence type="ECO:0000313" key="1">
    <source>
        <dbReference type="EMBL" id="PTR14534.1"/>
    </source>
</evidence>
<dbReference type="PROSITE" id="PS51257">
    <property type="entry name" value="PROKAR_LIPOPROTEIN"/>
    <property type="match status" value="1"/>
</dbReference>
<dbReference type="Proteomes" id="UP000244060">
    <property type="component" value="Unassembled WGS sequence"/>
</dbReference>
<proteinExistence type="predicted"/>
<dbReference type="RefSeq" id="WP_108221655.1">
    <property type="nucleotide sequence ID" value="NZ_CP090021.1"/>
</dbReference>
<evidence type="ECO:0000313" key="2">
    <source>
        <dbReference type="Proteomes" id="UP000244060"/>
    </source>
</evidence>
<comment type="caution">
    <text evidence="1">The sequence shown here is derived from an EMBL/GenBank/DDBJ whole genome shotgun (WGS) entry which is preliminary data.</text>
</comment>
<keyword evidence="2" id="KW-1185">Reference proteome</keyword>
<name>A0A2T5JWI5_9RHOB</name>
<gene>
    <name evidence="1" type="ORF">C8J28_1165</name>
</gene>
<reference evidence="1 2" key="1">
    <citation type="submission" date="2018-04" db="EMBL/GenBank/DDBJ databases">
        <title>Genomic Encyclopedia of Type Strains, Phase III (KMG-III): the genomes of soil and plant-associated and newly described type strains.</title>
        <authorList>
            <person name="Whitman W."/>
        </authorList>
    </citation>
    <scope>NUCLEOTIDE SEQUENCE [LARGE SCALE GENOMIC DNA]</scope>
    <source>
        <strain evidence="1 2">KA25</strain>
    </source>
</reference>
<organism evidence="1 2">
    <name type="scientific">Cereibacter azotoformans</name>
    <dbReference type="NCBI Taxonomy" id="43057"/>
    <lineage>
        <taxon>Bacteria</taxon>
        <taxon>Pseudomonadati</taxon>
        <taxon>Pseudomonadota</taxon>
        <taxon>Alphaproteobacteria</taxon>
        <taxon>Rhodobacterales</taxon>
        <taxon>Paracoccaceae</taxon>
        <taxon>Cereibacter</taxon>
    </lineage>
</organism>